<evidence type="ECO:0000256" key="1">
    <source>
        <dbReference type="ARBA" id="ARBA00022612"/>
    </source>
</evidence>
<dbReference type="PANTHER" id="PTHR41328">
    <property type="entry name" value="TERMINASE SMALL SUBUNIT-RELATED"/>
    <property type="match status" value="1"/>
</dbReference>
<dbReference type="InterPro" id="IPR052404">
    <property type="entry name" value="SPP1-like_terminase"/>
</dbReference>
<dbReference type="PANTHER" id="PTHR41328:SF2">
    <property type="entry name" value="TERMINASE SMALL SUBUNIT"/>
    <property type="match status" value="1"/>
</dbReference>
<feature type="coiled-coil region" evidence="3">
    <location>
        <begin position="124"/>
        <end position="151"/>
    </location>
</feature>
<evidence type="ECO:0000313" key="4">
    <source>
        <dbReference type="EMBL" id="KZV03597.1"/>
    </source>
</evidence>
<dbReference type="GO" id="GO:0051276">
    <property type="term" value="P:chromosome organization"/>
    <property type="evidence" value="ECO:0007669"/>
    <property type="project" value="InterPro"/>
</dbReference>
<dbReference type="Pfam" id="PF03592">
    <property type="entry name" value="Terminase_2"/>
    <property type="match status" value="1"/>
</dbReference>
<dbReference type="AlphaFoldDB" id="A0AAW3RF04"/>
<dbReference type="EMBL" id="LUXO01000024">
    <property type="protein sequence ID" value="KZV03597.1"/>
    <property type="molecule type" value="Genomic_DNA"/>
</dbReference>
<evidence type="ECO:0000256" key="3">
    <source>
        <dbReference type="SAM" id="Coils"/>
    </source>
</evidence>
<organism evidence="4 5">
    <name type="scientific">Lactiplantibacillus plantarum</name>
    <name type="common">Lactobacillus plantarum</name>
    <dbReference type="NCBI Taxonomy" id="1590"/>
    <lineage>
        <taxon>Bacteria</taxon>
        <taxon>Bacillati</taxon>
        <taxon>Bacillota</taxon>
        <taxon>Bacilli</taxon>
        <taxon>Lactobacillales</taxon>
        <taxon>Lactobacillaceae</taxon>
        <taxon>Lactiplantibacillus</taxon>
    </lineage>
</organism>
<evidence type="ECO:0000256" key="2">
    <source>
        <dbReference type="ARBA" id="ARBA00023219"/>
    </source>
</evidence>
<keyword evidence="3" id="KW-0175">Coiled coil</keyword>
<dbReference type="RefSeq" id="WP_022638114.1">
    <property type="nucleotide sequence ID" value="NZ_BLJR01000004.1"/>
</dbReference>
<keyword evidence="1" id="KW-1188">Viral release from host cell</keyword>
<comment type="caution">
    <text evidence="4">The sequence shown here is derived from an EMBL/GenBank/DDBJ whole genome shotgun (WGS) entry which is preliminary data.</text>
</comment>
<dbReference type="InterPro" id="IPR005335">
    <property type="entry name" value="Terminase_ssu"/>
</dbReference>
<dbReference type="Proteomes" id="UP000076872">
    <property type="component" value="Unassembled WGS sequence"/>
</dbReference>
<name>A0AAW3RF04_LACPN</name>
<keyword evidence="2" id="KW-0231">Viral genome packaging</keyword>
<protein>
    <submittedName>
        <fullName evidence="4">Phage terminase small subunit</fullName>
    </submittedName>
</protein>
<dbReference type="InterPro" id="IPR038713">
    <property type="entry name" value="Terminase_Gp1_N_sf"/>
</dbReference>
<evidence type="ECO:0000313" key="5">
    <source>
        <dbReference type="Proteomes" id="UP000076872"/>
    </source>
</evidence>
<accession>A0AAW3RF04</accession>
<proteinExistence type="predicted"/>
<dbReference type="Gene3D" id="6.10.140.2160">
    <property type="match status" value="1"/>
</dbReference>
<sequence>MARKLTPKQQKFADEYIKSGNAYQAAIEAGYSRNYAKAQSSKLLENVGIKSYIDERMAEIASKRIMDAKEAVELLTRIARGEEKETVISSTPEGVYESQKEADLKTRISAVKEILKRYPGDDKLVKAQIRKAEADADIAEAKARIMNASTDSTEAKVSEYLDKLDDVLGGDSDGN</sequence>
<gene>
    <name evidence="4" type="ORF">NAB2_1231</name>
</gene>
<dbReference type="Gene3D" id="1.10.10.1400">
    <property type="entry name" value="Terminase, small subunit, N-terminal DNA-binding domain, HTH motif"/>
    <property type="match status" value="1"/>
</dbReference>
<reference evidence="4 5" key="1">
    <citation type="submission" date="2016-03" db="EMBL/GenBank/DDBJ databases">
        <title>Comparative genomics of 54 Lactobacillus plantarum strains reveals genomic uncoupling from niche constraints.</title>
        <authorList>
            <person name="Martino M.E."/>
        </authorList>
    </citation>
    <scope>NUCLEOTIDE SEQUENCE [LARGE SCALE GENOMIC DNA]</scope>
    <source>
        <strain evidence="4 5">NAB2</strain>
    </source>
</reference>